<evidence type="ECO:0000313" key="4">
    <source>
        <dbReference type="Proteomes" id="UP000292751"/>
    </source>
</evidence>
<dbReference type="RefSeq" id="WP_165502191.1">
    <property type="nucleotide sequence ID" value="NZ_SHRX01000017.1"/>
</dbReference>
<feature type="region of interest" description="Disordered" evidence="1">
    <location>
        <begin position="187"/>
        <end position="245"/>
    </location>
</feature>
<feature type="transmembrane region" description="Helical" evidence="2">
    <location>
        <begin position="250"/>
        <end position="269"/>
    </location>
</feature>
<keyword evidence="2" id="KW-0472">Membrane</keyword>
<protein>
    <submittedName>
        <fullName evidence="3">Uncharacterized protein</fullName>
    </submittedName>
</protein>
<reference evidence="3 4" key="1">
    <citation type="journal article" date="2018" name="Sci. Rep.">
        <title>Genomic diversity and distribution of Bifidobacterium longum subsp. longum across the human lifespan.</title>
        <authorList>
            <person name="Odamaki T."/>
            <person name="Bottacini F."/>
            <person name="Kato K."/>
            <person name="Mitsuyama E."/>
            <person name="Yoshida K."/>
            <person name="Horigome A."/>
            <person name="Xiao J.Z."/>
            <person name="van Sinderen D."/>
        </authorList>
    </citation>
    <scope>NUCLEOTIDE SEQUENCE [LARGE SCALE GENOMIC DNA]</scope>
    <source>
        <strain evidence="3 4">MCC10076</strain>
    </source>
</reference>
<dbReference type="Proteomes" id="UP000292751">
    <property type="component" value="Unassembled WGS sequence"/>
</dbReference>
<dbReference type="EMBL" id="SHRX01000017">
    <property type="protein sequence ID" value="TCE98174.1"/>
    <property type="molecule type" value="Genomic_DNA"/>
</dbReference>
<evidence type="ECO:0000256" key="2">
    <source>
        <dbReference type="SAM" id="Phobius"/>
    </source>
</evidence>
<sequence>MYRLLEWAFAYDDGSGLPDAGAYAAELKNVTAAADGKPVQGFDPTKTGTWTIPAGTQVNIVDMPDDWKLDGKAEQPAGTVVFTASKYGTPVVTWTFKNDSATDPDKPADPGTDALKNVAATADGKPIAGFDPTRDGAYKVAAGAKVRISDVPSDWKLDKTESGSKLVFTASKGGTAVTWTFEYQANGGSSATDPGNGGGSNAGGDGQGDPGKTPDTSKPAASPKPAGTADDGQAAGAAPLASTGAGTGPAIAVAGLLAMAGASLLAAVARTRRHGADPDGLTAD</sequence>
<dbReference type="AlphaFoldDB" id="A0A4R0U1D7"/>
<evidence type="ECO:0000313" key="3">
    <source>
        <dbReference type="EMBL" id="TCE98174.1"/>
    </source>
</evidence>
<comment type="caution">
    <text evidence="3">The sequence shown here is derived from an EMBL/GenBank/DDBJ whole genome shotgun (WGS) entry which is preliminary data.</text>
</comment>
<accession>A0A4R0U1D7</accession>
<feature type="compositionally biased region" description="Low complexity" evidence="1">
    <location>
        <begin position="225"/>
        <end position="245"/>
    </location>
</feature>
<organism evidence="3 4">
    <name type="scientific">Bifidobacterium longum subsp. longum</name>
    <dbReference type="NCBI Taxonomy" id="1679"/>
    <lineage>
        <taxon>Bacteria</taxon>
        <taxon>Bacillati</taxon>
        <taxon>Actinomycetota</taxon>
        <taxon>Actinomycetes</taxon>
        <taxon>Bifidobacteriales</taxon>
        <taxon>Bifidobacteriaceae</taxon>
        <taxon>Bifidobacterium</taxon>
    </lineage>
</organism>
<evidence type="ECO:0000256" key="1">
    <source>
        <dbReference type="SAM" id="MobiDB-lite"/>
    </source>
</evidence>
<keyword evidence="2" id="KW-1133">Transmembrane helix</keyword>
<name>A0A4R0U1D7_BIFLL</name>
<keyword evidence="2" id="KW-0812">Transmembrane</keyword>
<feature type="compositionally biased region" description="Gly residues" evidence="1">
    <location>
        <begin position="195"/>
        <end position="209"/>
    </location>
</feature>
<gene>
    <name evidence="3" type="ORF">MCC10076_1168</name>
</gene>
<proteinExistence type="predicted"/>